<name>A0AAW8JB07_9GAMM</name>
<evidence type="ECO:0000256" key="1">
    <source>
        <dbReference type="PROSITE-ProRule" id="PRU00339"/>
    </source>
</evidence>
<dbReference type="InterPro" id="IPR013360">
    <property type="entry name" value="Pilus_4_PilW"/>
</dbReference>
<dbReference type="PANTHER" id="PTHR12558">
    <property type="entry name" value="CELL DIVISION CYCLE 16,23,27"/>
    <property type="match status" value="1"/>
</dbReference>
<dbReference type="Proteomes" id="UP001243844">
    <property type="component" value="Unassembled WGS sequence"/>
</dbReference>
<gene>
    <name evidence="2" type="primary">pilW</name>
    <name evidence="2" type="ORF">RFH47_13645</name>
</gene>
<comment type="caution">
    <text evidence="2">The sequence shown here is derived from an EMBL/GenBank/DDBJ whole genome shotgun (WGS) entry which is preliminary data.</text>
</comment>
<dbReference type="SUPFAM" id="SSF48452">
    <property type="entry name" value="TPR-like"/>
    <property type="match status" value="1"/>
</dbReference>
<dbReference type="Pfam" id="PF13424">
    <property type="entry name" value="TPR_12"/>
    <property type="match status" value="1"/>
</dbReference>
<evidence type="ECO:0000313" key="3">
    <source>
        <dbReference type="Proteomes" id="UP001243844"/>
    </source>
</evidence>
<dbReference type="InterPro" id="IPR019734">
    <property type="entry name" value="TPR_rpt"/>
</dbReference>
<dbReference type="EMBL" id="JAVIDL010000033">
    <property type="protein sequence ID" value="MDQ8936763.1"/>
    <property type="molecule type" value="Genomic_DNA"/>
</dbReference>
<dbReference type="PANTHER" id="PTHR12558:SF13">
    <property type="entry name" value="CELL DIVISION CYCLE PROTEIN 27 HOMOLOG"/>
    <property type="match status" value="1"/>
</dbReference>
<dbReference type="NCBIfam" id="TIGR02521">
    <property type="entry name" value="type_IV_pilW"/>
    <property type="match status" value="1"/>
</dbReference>
<accession>A0AAW8JB07</accession>
<evidence type="ECO:0000313" key="2">
    <source>
        <dbReference type="EMBL" id="MDQ8936763.1"/>
    </source>
</evidence>
<sequence length="254" mass="28825">MVGWIQGCQTSSSNRLVQQDPERAVQVRTQLAAEYIRSGDLDAAKRTLDQALHYDAKDAGANMMMGVLLQQEASPISLEKAEQYFKRALKSEPENAQVRNNYASYLHQMQRNDEAIKQLKIAGATLGYDQRYRALENLGQVYLSLGKLDDAEKSFQQALSVHRDSLTSVLELSEIYYLQRKFSAAGQSYEQFLRKQGQTPSSARVLWLGARIARANGDLVGMQTQLTQLQSLYPKSQEYQHYLQLQHSTEAVWK</sequence>
<organism evidence="2 3">
    <name type="scientific">Acinetobacter rudis</name>
    <dbReference type="NCBI Taxonomy" id="632955"/>
    <lineage>
        <taxon>Bacteria</taxon>
        <taxon>Pseudomonadati</taxon>
        <taxon>Pseudomonadota</taxon>
        <taxon>Gammaproteobacteria</taxon>
        <taxon>Moraxellales</taxon>
        <taxon>Moraxellaceae</taxon>
        <taxon>Acinetobacter</taxon>
    </lineage>
</organism>
<dbReference type="AlphaFoldDB" id="A0AAW8JB07"/>
<proteinExistence type="predicted"/>
<dbReference type="PROSITE" id="PS50005">
    <property type="entry name" value="TPR"/>
    <property type="match status" value="1"/>
</dbReference>
<reference evidence="2" key="1">
    <citation type="submission" date="2023-08" db="EMBL/GenBank/DDBJ databases">
        <title>Emergence of clinically-relevant ST2 carbapenem-resistant Acinetobacter baumannii strains in hospital sewages in Zhejiang, East of China.</title>
        <authorList>
            <person name="Kaichao C."/>
            <person name="Zhang R."/>
        </authorList>
    </citation>
    <scope>NUCLEOTIDE SEQUENCE</scope>
    <source>
        <strain evidence="2">M-RB-37</strain>
    </source>
</reference>
<protein>
    <submittedName>
        <fullName evidence="2">Type IV pilus biogenesis/stability protein PilW</fullName>
    </submittedName>
</protein>
<dbReference type="SMART" id="SM00028">
    <property type="entry name" value="TPR"/>
    <property type="match status" value="3"/>
</dbReference>
<dbReference type="Gene3D" id="1.25.40.10">
    <property type="entry name" value="Tetratricopeptide repeat domain"/>
    <property type="match status" value="1"/>
</dbReference>
<dbReference type="RefSeq" id="WP_308975116.1">
    <property type="nucleotide sequence ID" value="NZ_JAVIDL010000033.1"/>
</dbReference>
<keyword evidence="1" id="KW-0802">TPR repeat</keyword>
<dbReference type="PROSITE" id="PS50293">
    <property type="entry name" value="TPR_REGION"/>
    <property type="match status" value="1"/>
</dbReference>
<feature type="repeat" description="TPR" evidence="1">
    <location>
        <begin position="132"/>
        <end position="165"/>
    </location>
</feature>
<dbReference type="Pfam" id="PF13181">
    <property type="entry name" value="TPR_8"/>
    <property type="match status" value="1"/>
</dbReference>
<dbReference type="InterPro" id="IPR011990">
    <property type="entry name" value="TPR-like_helical_dom_sf"/>
</dbReference>